<proteinExistence type="predicted"/>
<reference evidence="1 2" key="1">
    <citation type="journal article" date="2020" name="Nature">
        <title>Six reference-quality genomes reveal evolution of bat adaptations.</title>
        <authorList>
            <person name="Jebb D."/>
            <person name="Huang Z."/>
            <person name="Pippel M."/>
            <person name="Hughes G.M."/>
            <person name="Lavrichenko K."/>
            <person name="Devanna P."/>
            <person name="Winkler S."/>
            <person name="Jermiin L.S."/>
            <person name="Skirmuntt E.C."/>
            <person name="Katzourakis A."/>
            <person name="Burkitt-Gray L."/>
            <person name="Ray D.A."/>
            <person name="Sullivan K.A.M."/>
            <person name="Roscito J.G."/>
            <person name="Kirilenko B.M."/>
            <person name="Davalos L.M."/>
            <person name="Corthals A.P."/>
            <person name="Power M.L."/>
            <person name="Jones G."/>
            <person name="Ransome R.D."/>
            <person name="Dechmann D.K.N."/>
            <person name="Locatelli A.G."/>
            <person name="Puechmaille S.J."/>
            <person name="Fedrigo O."/>
            <person name="Jarvis E.D."/>
            <person name="Hiller M."/>
            <person name="Vernes S.C."/>
            <person name="Myers E.W."/>
            <person name="Teeling E.C."/>
        </authorList>
    </citation>
    <scope>NUCLEOTIDE SEQUENCE [LARGE SCALE GENOMIC DNA]</scope>
    <source>
        <strain evidence="1">MRhiFer1</strain>
        <tissue evidence="1">Lung</tissue>
    </source>
</reference>
<dbReference type="Proteomes" id="UP000585614">
    <property type="component" value="Unassembled WGS sequence"/>
</dbReference>
<comment type="caution">
    <text evidence="1">The sequence shown here is derived from an EMBL/GenBank/DDBJ whole genome shotgun (WGS) entry which is preliminary data.</text>
</comment>
<sequence length="134" mass="14891">MTPEVDVSKPLSLSFQSLYSGLTNGVIIVAKKCPWPMNARERPHGMGPLSSDLTQLLATAECSTCDQKRPTLSPDVILPFKEDRQALGGELMTLDVFDPRQGDGILMGIDTFSIYVSLAHTQSMHYWRTYRVSD</sequence>
<accession>A0A7J7SJ47</accession>
<dbReference type="EMBL" id="JACAGC010000022">
    <property type="protein sequence ID" value="KAF6288486.1"/>
    <property type="molecule type" value="Genomic_DNA"/>
</dbReference>
<protein>
    <submittedName>
        <fullName evidence="1">Uncharacterized protein</fullName>
    </submittedName>
</protein>
<gene>
    <name evidence="1" type="ORF">mRhiFer1_009192</name>
</gene>
<dbReference type="AlphaFoldDB" id="A0A7J7SJ47"/>
<name>A0A7J7SJ47_RHIFE</name>
<organism evidence="1 2">
    <name type="scientific">Rhinolophus ferrumequinum</name>
    <name type="common">Greater horseshoe bat</name>
    <dbReference type="NCBI Taxonomy" id="59479"/>
    <lineage>
        <taxon>Eukaryota</taxon>
        <taxon>Metazoa</taxon>
        <taxon>Chordata</taxon>
        <taxon>Craniata</taxon>
        <taxon>Vertebrata</taxon>
        <taxon>Euteleostomi</taxon>
        <taxon>Mammalia</taxon>
        <taxon>Eutheria</taxon>
        <taxon>Laurasiatheria</taxon>
        <taxon>Chiroptera</taxon>
        <taxon>Yinpterochiroptera</taxon>
        <taxon>Rhinolophoidea</taxon>
        <taxon>Rhinolophidae</taxon>
        <taxon>Rhinolophinae</taxon>
        <taxon>Rhinolophus</taxon>
    </lineage>
</organism>
<evidence type="ECO:0000313" key="2">
    <source>
        <dbReference type="Proteomes" id="UP000585614"/>
    </source>
</evidence>
<evidence type="ECO:0000313" key="1">
    <source>
        <dbReference type="EMBL" id="KAF6288486.1"/>
    </source>
</evidence>